<dbReference type="Gene3D" id="3.30.379.10">
    <property type="entry name" value="Chitobiase/beta-hexosaminidase domain 2-like"/>
    <property type="match status" value="1"/>
</dbReference>
<evidence type="ECO:0000256" key="8">
    <source>
        <dbReference type="SAM" id="SignalP"/>
    </source>
</evidence>
<evidence type="ECO:0000256" key="1">
    <source>
        <dbReference type="ARBA" id="ARBA00006285"/>
    </source>
</evidence>
<dbReference type="PRINTS" id="PR00738">
    <property type="entry name" value="GLHYDRLASE20"/>
</dbReference>
<dbReference type="InterPro" id="IPR029018">
    <property type="entry name" value="Hex-like_dom2"/>
</dbReference>
<dbReference type="CDD" id="cd06564">
    <property type="entry name" value="GH20_DspB_LnbB-like"/>
    <property type="match status" value="1"/>
</dbReference>
<dbReference type="InterPro" id="IPR003599">
    <property type="entry name" value="Ig_sub"/>
</dbReference>
<evidence type="ECO:0000256" key="3">
    <source>
        <dbReference type="ARBA" id="ARBA00022801"/>
    </source>
</evidence>
<dbReference type="Proteomes" id="UP000610760">
    <property type="component" value="Unassembled WGS sequence"/>
</dbReference>
<dbReference type="InterPro" id="IPR013783">
    <property type="entry name" value="Ig-like_fold"/>
</dbReference>
<dbReference type="Pfam" id="PF18998">
    <property type="entry name" value="Flg_new_2"/>
    <property type="match status" value="5"/>
</dbReference>
<dbReference type="Pfam" id="PF19127">
    <property type="entry name" value="Choline_bind_3"/>
    <property type="match status" value="2"/>
</dbReference>
<dbReference type="SUPFAM" id="SSF69360">
    <property type="entry name" value="Cell wall binding repeat"/>
    <property type="match status" value="1"/>
</dbReference>
<dbReference type="InterPro" id="IPR025705">
    <property type="entry name" value="Beta_hexosaminidase_sua/sub"/>
</dbReference>
<dbReference type="Gene3D" id="2.60.40.10">
    <property type="entry name" value="Immunoglobulins"/>
    <property type="match status" value="1"/>
</dbReference>
<feature type="repeat" description="Cell wall-binding" evidence="6">
    <location>
        <begin position="2106"/>
        <end position="2125"/>
    </location>
</feature>
<dbReference type="GO" id="GO:0005975">
    <property type="term" value="P:carbohydrate metabolic process"/>
    <property type="evidence" value="ECO:0007669"/>
    <property type="project" value="InterPro"/>
</dbReference>
<feature type="domain" description="F5/8 type C" evidence="9">
    <location>
        <begin position="430"/>
        <end position="543"/>
    </location>
</feature>
<feature type="active site" description="Proton donor" evidence="5">
    <location>
        <position position="1018"/>
    </location>
</feature>
<feature type="repeat" description="Cell wall-binding" evidence="6">
    <location>
        <begin position="2025"/>
        <end position="2044"/>
    </location>
</feature>
<reference evidence="11" key="1">
    <citation type="submission" date="2020-08" db="EMBL/GenBank/DDBJ databases">
        <title>Genome public.</title>
        <authorList>
            <person name="Liu C."/>
            <person name="Sun Q."/>
        </authorList>
    </citation>
    <scope>NUCLEOTIDE SEQUENCE</scope>
    <source>
        <strain evidence="11">NSJ-33</strain>
    </source>
</reference>
<dbReference type="InterPro" id="IPR013320">
    <property type="entry name" value="ConA-like_dom_sf"/>
</dbReference>
<comment type="similarity">
    <text evidence="1">Belongs to the glycosyl hydrolase 20 family.</text>
</comment>
<dbReference type="InterPro" id="IPR015882">
    <property type="entry name" value="HEX_bac_N"/>
</dbReference>
<dbReference type="Pfam" id="PF00754">
    <property type="entry name" value="F5_F8_type_C"/>
    <property type="match status" value="2"/>
</dbReference>
<feature type="repeat" description="Cell wall-binding" evidence="6">
    <location>
        <begin position="2005"/>
        <end position="2024"/>
    </location>
</feature>
<dbReference type="SUPFAM" id="SSF48726">
    <property type="entry name" value="Immunoglobulin"/>
    <property type="match status" value="1"/>
</dbReference>
<feature type="chain" id="PRO_5038713138" evidence="8">
    <location>
        <begin position="32"/>
        <end position="2164"/>
    </location>
</feature>
<dbReference type="SMART" id="SM00409">
    <property type="entry name" value="IG"/>
    <property type="match status" value="1"/>
</dbReference>
<feature type="signal peptide" evidence="8">
    <location>
        <begin position="1"/>
        <end position="31"/>
    </location>
</feature>
<dbReference type="GO" id="GO:0004563">
    <property type="term" value="F:beta-N-acetylhexosaminidase activity"/>
    <property type="evidence" value="ECO:0007669"/>
    <property type="project" value="InterPro"/>
</dbReference>
<dbReference type="Pfam" id="PF00728">
    <property type="entry name" value="Glyco_hydro_20"/>
    <property type="match status" value="1"/>
</dbReference>
<dbReference type="SUPFAM" id="SSF49785">
    <property type="entry name" value="Galactose-binding domain-like"/>
    <property type="match status" value="3"/>
</dbReference>
<sequence>MLHKRLKKRLSSCLAAVLAVTCMFSSIPVQASNTRAADNRVNLALGITYETNATDADYNESYPDFDHVKMTDGQMASSVWSGASVGFKNLKRGDPAADIPLTLTFDLGGEKDVNAVLFSGWDSNNDGGIRNPVHYVIKYWADGAWQVLHEQSHGRVDPNGGHAYFEFGYTIPDNGSVKASKIMLEITNDPETLVAFLDEVQILAPAEQGGGIAPGTPGNLAKGKSYEVTGTNDWISEDKNYGDPTGRKLTDGVIHTDDSSFQTGDALVGYKVNDAEHQDFIIDLGEEKEVSGYAIHGWCINDYAWLIWNLRHYSVSYLDGNGDWQTLVDTEDRLPRQDDTASCYTWKGDFQAPVTTSKIKFSIRCWSTGLFLSELEVFGTQGGGEPDEPDTYDNKALNRPYTKSEPYSENGSILYPDTGDSELTDGKTGGDSYGDAGWVGFAGQDNEKFVQVDLGKPYDIDKVEFSYCVDSGAGINPPSSTKVTYSLDGVTFYDFVTFQNLSPASGAHTVSLKGEPVVARYVRYNFTKSGSWLFVSEVAAYGTAANLDPKVPYLAQNLPAEKQLYFGNDAELTVSAIIGTPGTVTYEWKKDGTPLEETGATLSLKNVQAEDSGVYQVTVVNELNGEKHTAESNPCTVSVTEVQDAKTLLDVFRTKTPVIEGGKVVIEDSQSSLYKVVIGGSDRETIIDLDGNVYEPLFDTTVNLVYKAVSTTDETDFANADYNVQVVVPGKYKKVTGDNKAPSTLPSIREWKGNTGKFEMTDSTAIVANTAVEKAVAQKMATFFKDVLKKDVSVKEGTPAKGDVQLKIDSSIPEMGAEGYYMDVTDTVVVRAPQQTGLLYGAITVVQSLYSDKEKTFIPKGIARDYPAYKVRGAFLDVARMGYPLEYLEEITKYMAWFKMNDFHLHLNDKADQDYKSFRLESDLQNLTSTDLYYGKEEYKDFQDMAADWGVNIISEIETPGHARAFRDVPGIKMTTDGEHLDLSDRQTVETIKGLFDEMLDGDDPVIRNPVVHIGTDEYYAGTPEQLNEYVYELTQHLAAKGVTMRFWGAFLNNAGVPAGVSKTIPGSQCNIWASSGEWSDTLSPTQMMEYGYDLINSNGYNLYMVPGGVEYSDSLNHANLYNKWDVNHFDLAGKQTNIMPLGHPQVLGADFLIWNDRGTSNTGFSIFDTFTRFQNGTTIVAEKTWHGPKDEDQDYNDFAKRDKMFKDIVGGANPTRKVNSETQTLVDIDFEDASGNTAYDLSDNHLDATVTNGSFVEDNGSTVLSFDGNGSMSLPVQSIGFPYEASFDLKVTKAPAANTKLFSSQDGTFYLNIDGTGKMGFKRDGFKVITPNKDVRFDLEGYTFTFDYKLPLNTWTKIKIKSDKQFTYLEVDGKSYKAQNSVRRLDYPKPSSLDESSISMFSTEKMFEGMTCMVDNLVVKNPELKDNSERNPNLAFECDVTTSPLEDGSMYGRNFYPGALTDGIKNDINTRVSFEPKSETTWAIIDLGKVKDINLIKVFFFESCPEYRISISENGEDWTEVLHKTDGVHGRPENVDVEIDIPFETQKARYVKYEGLQKWQSQWGGYHGGLSEMEVYNMKADFDVVVKETANGTVSVDKIYANEGDKVTVTITPDEGYKLESLTVNGKAVTVEGNTYILTMPAKNVTIAANFVSATKPTFSVTMDSMQNGTVTADKTTANEGDKITLTVRPANGYQLKEIKANGETITPVEGVYSFVMPAKDVTVTAVFEKIPEVKYNINIAETTNGTVSSDKQTAAKGETVTLTVTPANGYLVKSVKVNGSTVEAVGGVYSFVMPAKDVNVEAVFEKIPENQYKVTVLPSENGTVTADKQAAAEGETVTLTVKPASGYSISSVKVNGEAITPVNDVYRFVMPGKDVEVTASFEQGETYKIIVEQLNGGVIVPEKTTAKAGETIHLTVVPDFQYAVSFVWCNKQELVSKDGKYSFVMPAQDVRIYAYFIYMGGSIGGGSSGGGSSKPSKPVKPTEPTWEEVDGVWKLKGTDGEYLTGWQKVDSKWYYLGTDGVRATGWQKVDNKWYYLKSDGVMATGWLKLGNIWYYLNAGGVMQTGWLYNGGVWYYLYSWGGMANTSWVQIGNTWYYFRGNGAMFTGWLQQGTTWYYLKDSGAMATGWNWVGNKCYYFNASGKMAQNTTVGGYKLDASGAWVK</sequence>
<dbReference type="InterPro" id="IPR044060">
    <property type="entry name" value="Bacterial_rp_domain"/>
</dbReference>
<keyword evidence="8" id="KW-0732">Signal</keyword>
<evidence type="ECO:0000256" key="7">
    <source>
        <dbReference type="SAM" id="MobiDB-lite"/>
    </source>
</evidence>
<proteinExistence type="inferred from homology"/>
<dbReference type="InterPro" id="IPR000421">
    <property type="entry name" value="FA58C"/>
</dbReference>
<dbReference type="Gene3D" id="2.10.270.10">
    <property type="entry name" value="Cholin Binding"/>
    <property type="match status" value="2"/>
</dbReference>
<dbReference type="InterPro" id="IPR008979">
    <property type="entry name" value="Galactose-bd-like_sf"/>
</dbReference>
<dbReference type="Gene3D" id="2.60.120.260">
    <property type="entry name" value="Galactose-binding domain-like"/>
    <property type="match status" value="4"/>
</dbReference>
<evidence type="ECO:0000256" key="2">
    <source>
        <dbReference type="ARBA" id="ARBA00022737"/>
    </source>
</evidence>
<dbReference type="SUPFAM" id="SSF49899">
    <property type="entry name" value="Concanavalin A-like lectins/glucanases"/>
    <property type="match status" value="1"/>
</dbReference>
<feature type="domain" description="Ig-like" evidence="10">
    <location>
        <begin position="549"/>
        <end position="638"/>
    </location>
</feature>
<keyword evidence="2" id="KW-0677">Repeat</keyword>
<accession>A0A926E5U7</accession>
<feature type="repeat" description="Cell wall-binding" evidence="6">
    <location>
        <begin position="2086"/>
        <end position="2105"/>
    </location>
</feature>
<evidence type="ECO:0000259" key="9">
    <source>
        <dbReference type="PROSITE" id="PS50022"/>
    </source>
</evidence>
<dbReference type="PANTHER" id="PTHR43678:SF1">
    <property type="entry name" value="BETA-N-ACETYLHEXOSAMINIDASE"/>
    <property type="match status" value="1"/>
</dbReference>
<dbReference type="InterPro" id="IPR018337">
    <property type="entry name" value="Cell_wall/Cho-bd_repeat"/>
</dbReference>
<dbReference type="EMBL" id="JACRSV010000002">
    <property type="protein sequence ID" value="MBC8560258.1"/>
    <property type="molecule type" value="Genomic_DNA"/>
</dbReference>
<dbReference type="PANTHER" id="PTHR43678">
    <property type="entry name" value="PUTATIVE (AFU_ORTHOLOGUE AFUA_2G00640)-RELATED"/>
    <property type="match status" value="1"/>
</dbReference>
<feature type="region of interest" description="Disordered" evidence="7">
    <location>
        <begin position="382"/>
        <end position="429"/>
    </location>
</feature>
<feature type="domain" description="F5/8 type C" evidence="9">
    <location>
        <begin position="1430"/>
        <end position="1579"/>
    </location>
</feature>
<dbReference type="SUPFAM" id="SSF55545">
    <property type="entry name" value="beta-N-acetylhexosaminidase-like domain"/>
    <property type="match status" value="1"/>
</dbReference>
<dbReference type="InterPro" id="IPR052764">
    <property type="entry name" value="GH20_Enzymes"/>
</dbReference>
<feature type="repeat" description="Cell wall-binding" evidence="6">
    <location>
        <begin position="2126"/>
        <end position="2145"/>
    </location>
</feature>
<evidence type="ECO:0000313" key="11">
    <source>
        <dbReference type="EMBL" id="MBC8560258.1"/>
    </source>
</evidence>
<keyword evidence="4" id="KW-0326">Glycosidase</keyword>
<dbReference type="Pfam" id="PF19085">
    <property type="entry name" value="Choline_bind_2"/>
    <property type="match status" value="1"/>
</dbReference>
<dbReference type="InterPro" id="IPR007110">
    <property type="entry name" value="Ig-like_dom"/>
</dbReference>
<dbReference type="InterPro" id="IPR017853">
    <property type="entry name" value="GH"/>
</dbReference>
<evidence type="ECO:0000256" key="5">
    <source>
        <dbReference type="PIRSR" id="PIRSR625705-1"/>
    </source>
</evidence>
<dbReference type="Pfam" id="PF13927">
    <property type="entry name" value="Ig_3"/>
    <property type="match status" value="1"/>
</dbReference>
<comment type="caution">
    <text evidence="11">The sequence shown here is derived from an EMBL/GenBank/DDBJ whole genome shotgun (WGS) entry which is preliminary data.</text>
</comment>
<organism evidence="11 12">
    <name type="scientific">Fumia xinanensis</name>
    <dbReference type="NCBI Taxonomy" id="2763659"/>
    <lineage>
        <taxon>Bacteria</taxon>
        <taxon>Bacillati</taxon>
        <taxon>Bacillota</taxon>
        <taxon>Clostridia</taxon>
        <taxon>Eubacteriales</taxon>
        <taxon>Oscillospiraceae</taxon>
        <taxon>Fumia</taxon>
    </lineage>
</organism>
<feature type="repeat" description="Cell wall-binding" evidence="6">
    <location>
        <begin position="2045"/>
        <end position="2064"/>
    </location>
</feature>
<dbReference type="RefSeq" id="WP_249295233.1">
    <property type="nucleotide sequence ID" value="NZ_JACRSV010000002.1"/>
</dbReference>
<dbReference type="PROSITE" id="PS50022">
    <property type="entry name" value="FA58C_3"/>
    <property type="match status" value="2"/>
</dbReference>
<evidence type="ECO:0000259" key="10">
    <source>
        <dbReference type="PROSITE" id="PS50835"/>
    </source>
</evidence>
<keyword evidence="12" id="KW-1185">Reference proteome</keyword>
<feature type="repeat" description="Cell wall-binding" evidence="6">
    <location>
        <begin position="2065"/>
        <end position="2084"/>
    </location>
</feature>
<dbReference type="SUPFAM" id="SSF51445">
    <property type="entry name" value="(Trans)glycosidases"/>
    <property type="match status" value="1"/>
</dbReference>
<evidence type="ECO:0000313" key="12">
    <source>
        <dbReference type="Proteomes" id="UP000610760"/>
    </source>
</evidence>
<evidence type="ECO:0000256" key="4">
    <source>
        <dbReference type="ARBA" id="ARBA00023295"/>
    </source>
</evidence>
<dbReference type="Gene3D" id="3.20.20.80">
    <property type="entry name" value="Glycosidases"/>
    <property type="match status" value="1"/>
</dbReference>
<gene>
    <name evidence="11" type="ORF">H8710_09300</name>
</gene>
<protein>
    <submittedName>
        <fullName evidence="11">Discoidin domain-containing protein</fullName>
    </submittedName>
</protein>
<dbReference type="InterPro" id="IPR036179">
    <property type="entry name" value="Ig-like_dom_sf"/>
</dbReference>
<dbReference type="PROSITE" id="PS51170">
    <property type="entry name" value="CW"/>
    <property type="match status" value="7"/>
</dbReference>
<dbReference type="PROSITE" id="PS50835">
    <property type="entry name" value="IG_LIKE"/>
    <property type="match status" value="1"/>
</dbReference>
<dbReference type="Pfam" id="PF02838">
    <property type="entry name" value="Glyco_hydro_20b"/>
    <property type="match status" value="1"/>
</dbReference>
<dbReference type="InterPro" id="IPR015883">
    <property type="entry name" value="Glyco_hydro_20_cat"/>
</dbReference>
<name>A0A926E5U7_9FIRM</name>
<evidence type="ECO:0000256" key="6">
    <source>
        <dbReference type="PROSITE-ProRule" id="PRU00591"/>
    </source>
</evidence>
<keyword evidence="3" id="KW-0378">Hydrolase</keyword>